<dbReference type="InterPro" id="IPR029030">
    <property type="entry name" value="Caspase-like_dom_sf"/>
</dbReference>
<dbReference type="InterPro" id="IPR011600">
    <property type="entry name" value="Pept_C14_caspase"/>
</dbReference>
<dbReference type="GO" id="GO:0006508">
    <property type="term" value="P:proteolysis"/>
    <property type="evidence" value="ECO:0007669"/>
    <property type="project" value="InterPro"/>
</dbReference>
<dbReference type="PANTHER" id="PTHR22576:SF37">
    <property type="entry name" value="MUCOSA-ASSOCIATED LYMPHOID TISSUE LYMPHOMA TRANSLOCATION PROTEIN 1"/>
    <property type="match status" value="1"/>
</dbReference>
<evidence type="ECO:0000313" key="2">
    <source>
        <dbReference type="EMBL" id="SLN41540.1"/>
    </source>
</evidence>
<organism evidence="2 3">
    <name type="scientific">Oceanibacterium hippocampi</name>
    <dbReference type="NCBI Taxonomy" id="745714"/>
    <lineage>
        <taxon>Bacteria</taxon>
        <taxon>Pseudomonadati</taxon>
        <taxon>Pseudomonadota</taxon>
        <taxon>Alphaproteobacteria</taxon>
        <taxon>Sneathiellales</taxon>
        <taxon>Sneathiellaceae</taxon>
        <taxon>Oceanibacterium</taxon>
    </lineage>
</organism>
<dbReference type="GO" id="GO:0004197">
    <property type="term" value="F:cysteine-type endopeptidase activity"/>
    <property type="evidence" value="ECO:0007669"/>
    <property type="project" value="InterPro"/>
</dbReference>
<proteinExistence type="predicted"/>
<dbReference type="AlphaFoldDB" id="A0A1Y5SN36"/>
<dbReference type="Gene3D" id="3.40.50.1460">
    <property type="match status" value="1"/>
</dbReference>
<dbReference type="Pfam" id="PF00656">
    <property type="entry name" value="Peptidase_C14"/>
    <property type="match status" value="1"/>
</dbReference>
<dbReference type="InParanoid" id="A0A1Y5SN36"/>
<dbReference type="EMBL" id="FWFR01000001">
    <property type="protein sequence ID" value="SLN41540.1"/>
    <property type="molecule type" value="Genomic_DNA"/>
</dbReference>
<name>A0A1Y5SN36_9PROT</name>
<accession>A0A1Y5SN36</accession>
<dbReference type="PANTHER" id="PTHR22576">
    <property type="entry name" value="MUCOSA ASSOCIATED LYMPHOID TISSUE LYMPHOMA TRANSLOCATION PROTEIN 1/PARACASPASE"/>
    <property type="match status" value="1"/>
</dbReference>
<dbReference type="InterPro" id="IPR052039">
    <property type="entry name" value="Caspase-related_regulators"/>
</dbReference>
<feature type="domain" description="Peptidase C14 caspase" evidence="1">
    <location>
        <begin position="53"/>
        <end position="258"/>
    </location>
</feature>
<dbReference type="OrthoDB" id="235631at2"/>
<dbReference type="Proteomes" id="UP000193200">
    <property type="component" value="Unassembled WGS sequence"/>
</dbReference>
<gene>
    <name evidence="2" type="ORF">OCH7691_01763</name>
</gene>
<dbReference type="RefSeq" id="WP_085882979.1">
    <property type="nucleotide sequence ID" value="NZ_FWFR01000001.1"/>
</dbReference>
<reference evidence="2 3" key="1">
    <citation type="submission" date="2017-03" db="EMBL/GenBank/DDBJ databases">
        <authorList>
            <person name="Afonso C.L."/>
            <person name="Miller P.J."/>
            <person name="Scott M.A."/>
            <person name="Spackman E."/>
            <person name="Goraichik I."/>
            <person name="Dimitrov K.M."/>
            <person name="Suarez D.L."/>
            <person name="Swayne D.E."/>
        </authorList>
    </citation>
    <scope>NUCLEOTIDE SEQUENCE [LARGE SCALE GENOMIC DNA]</scope>
    <source>
        <strain evidence="2 3">CECT 7691</strain>
    </source>
</reference>
<evidence type="ECO:0000259" key="1">
    <source>
        <dbReference type="Pfam" id="PF00656"/>
    </source>
</evidence>
<protein>
    <submittedName>
        <fullName evidence="2">Caspase domain protein</fullName>
    </submittedName>
</protein>
<keyword evidence="3" id="KW-1185">Reference proteome</keyword>
<dbReference type="SUPFAM" id="SSF52129">
    <property type="entry name" value="Caspase-like"/>
    <property type="match status" value="1"/>
</dbReference>
<evidence type="ECO:0000313" key="3">
    <source>
        <dbReference type="Proteomes" id="UP000193200"/>
    </source>
</evidence>
<sequence length="559" mass="59333">MSDATCNLPGRLTGRWCGLVLALALVVLGSLPVASPGRAAGADGALAEFGRYRALVIGINAYRTLPPLETAVNDASAVHDLLSRRYGFQSDLLLNPSRYDLVRALDRLRAELGEDDNLLIYYAGHGVLDEATDEGFWLPIDAEEDSQANWVAVSTITRTLKAIVAKHVLVVSDSCYSGALTRDVPALLATGGDRMAELRRIARKRARKTLTSGGIEPVADGGGDGHSVFARAFLDILAANEEVLDGHGLYTRLRRPVILNSDQTPRYADIRNSGDQGGDFLFIPLSAAPTLASADAAPAAAPPAAVDERILELAFWDSVQASDDPALLQTYLNRYPEGVFAELATVRIATLKESGKTATTRAAPANPALVHEKADAPDPLEEALWQAVEGSTLPSVVQAYLDAYPQGRYAALAQVKLLELQAKAAPEPATSAPAASTATLAPIAPIAPIAPSAPVETPGAEVWRLRLALSGDGSAVRVFEGDIALPEGRSETDIALGAETLRLSAQRTGRRLVLKGRVEGGEGAPSRFYQQLAVEGGRVEKRFTADASTAIRFELLLTR</sequence>